<dbReference type="EMBL" id="JADDUC020000004">
    <property type="protein sequence ID" value="KAI1240259.1"/>
    <property type="molecule type" value="Genomic_DNA"/>
</dbReference>
<keyword evidence="7" id="KW-0325">Glycoprotein</keyword>
<feature type="transmembrane region" description="Helical" evidence="10">
    <location>
        <begin position="1083"/>
        <end position="1103"/>
    </location>
</feature>
<feature type="transmembrane region" description="Helical" evidence="10">
    <location>
        <begin position="1017"/>
        <end position="1042"/>
    </location>
</feature>
<dbReference type="GO" id="GO:0005886">
    <property type="term" value="C:plasma membrane"/>
    <property type="evidence" value="ECO:0007669"/>
    <property type="project" value="UniProtKB-SubCell"/>
</dbReference>
<evidence type="ECO:0000256" key="8">
    <source>
        <dbReference type="ARBA" id="ARBA00033993"/>
    </source>
</evidence>
<dbReference type="AlphaFoldDB" id="A0A835NII2"/>
<reference evidence="11" key="1">
    <citation type="submission" date="2020-10" db="EMBL/GenBank/DDBJ databases">
        <title>Feather gene expression reveals the developmental basis of iridescence in African starlings.</title>
        <authorList>
            <person name="Rubenstein D.R."/>
        </authorList>
    </citation>
    <scope>NUCLEOTIDE SEQUENCE</scope>
    <source>
        <strain evidence="11">SS15</strain>
        <tissue evidence="11">Liver</tissue>
    </source>
</reference>
<evidence type="ECO:0000256" key="7">
    <source>
        <dbReference type="ARBA" id="ARBA00023180"/>
    </source>
</evidence>
<evidence type="ECO:0000256" key="3">
    <source>
        <dbReference type="ARBA" id="ARBA00022475"/>
    </source>
</evidence>
<feature type="transmembrane region" description="Helical" evidence="10">
    <location>
        <begin position="678"/>
        <end position="697"/>
    </location>
</feature>
<comment type="caution">
    <text evidence="11">The sequence shown here is derived from an EMBL/GenBank/DDBJ whole genome shotgun (WGS) entry which is preliminary data.</text>
</comment>
<keyword evidence="5 10" id="KW-1133">Transmembrane helix</keyword>
<feature type="transmembrane region" description="Helical" evidence="10">
    <location>
        <begin position="449"/>
        <end position="468"/>
    </location>
</feature>
<feature type="transmembrane region" description="Helical" evidence="10">
    <location>
        <begin position="655"/>
        <end position="672"/>
    </location>
</feature>
<evidence type="ECO:0000256" key="5">
    <source>
        <dbReference type="ARBA" id="ARBA00022989"/>
    </source>
</evidence>
<evidence type="ECO:0000256" key="9">
    <source>
        <dbReference type="SAM" id="MobiDB-lite"/>
    </source>
</evidence>
<feature type="transmembrane region" description="Helical" evidence="10">
    <location>
        <begin position="834"/>
        <end position="858"/>
    </location>
</feature>
<evidence type="ECO:0000313" key="12">
    <source>
        <dbReference type="EMBL" id="KAI1240259.1"/>
    </source>
</evidence>
<feature type="region of interest" description="Disordered" evidence="9">
    <location>
        <begin position="728"/>
        <end position="754"/>
    </location>
</feature>
<dbReference type="PANTHER" id="PTHR10464">
    <property type="entry name" value="UREA TRANSPORTER"/>
    <property type="match status" value="1"/>
</dbReference>
<organism evidence="11">
    <name type="scientific">Lamprotornis superbus</name>
    <dbReference type="NCBI Taxonomy" id="245042"/>
    <lineage>
        <taxon>Eukaryota</taxon>
        <taxon>Metazoa</taxon>
        <taxon>Chordata</taxon>
        <taxon>Craniata</taxon>
        <taxon>Vertebrata</taxon>
        <taxon>Euteleostomi</taxon>
        <taxon>Archelosauria</taxon>
        <taxon>Archosauria</taxon>
        <taxon>Dinosauria</taxon>
        <taxon>Saurischia</taxon>
        <taxon>Theropoda</taxon>
        <taxon>Coelurosauria</taxon>
        <taxon>Aves</taxon>
        <taxon>Neognathae</taxon>
        <taxon>Neoaves</taxon>
        <taxon>Telluraves</taxon>
        <taxon>Australaves</taxon>
        <taxon>Passeriformes</taxon>
        <taxon>Sturnidae</taxon>
        <taxon>Lamprotornis</taxon>
    </lineage>
</organism>
<evidence type="ECO:0000256" key="10">
    <source>
        <dbReference type="SAM" id="Phobius"/>
    </source>
</evidence>
<comment type="similarity">
    <text evidence="2">Belongs to the urea transporter family.</text>
</comment>
<keyword evidence="4 10" id="KW-0812">Transmembrane</keyword>
<feature type="transmembrane region" description="Helical" evidence="10">
    <location>
        <begin position="626"/>
        <end position="648"/>
    </location>
</feature>
<dbReference type="OrthoDB" id="426293at2759"/>
<keyword evidence="6 10" id="KW-0472">Membrane</keyword>
<dbReference type="PANTHER" id="PTHR10464:SF4">
    <property type="entry name" value="UREA TRANSPORTER"/>
    <property type="match status" value="1"/>
</dbReference>
<dbReference type="FunFam" id="1.10.3430.10:FF:000002">
    <property type="entry name" value="urea transporter 2"/>
    <property type="match status" value="2"/>
</dbReference>
<dbReference type="Pfam" id="PF03253">
    <property type="entry name" value="UT"/>
    <property type="match status" value="2"/>
</dbReference>
<name>A0A835NII2_9PASS</name>
<comment type="subcellular location">
    <subcellularLocation>
        <location evidence="1">Cell membrane</location>
        <topology evidence="1">Multi-pass membrane protein</topology>
    </subcellularLocation>
</comment>
<gene>
    <name evidence="12" type="ORF">IHE44_0011718</name>
    <name evidence="11" type="ORF">IHE44_005428</name>
</gene>
<reference evidence="12 13" key="2">
    <citation type="journal article" date="2021" name="J. Hered.">
        <title>Feather Gene Expression Elucidates the Developmental Basis of Plumage Iridescence in African Starlings.</title>
        <authorList>
            <person name="Rubenstein D.R."/>
            <person name="Corvelo A."/>
            <person name="MacManes M.D."/>
            <person name="Maia R."/>
            <person name="Narzisi G."/>
            <person name="Rousaki A."/>
            <person name="Vandenabeele P."/>
            <person name="Shawkey M.D."/>
            <person name="Solomon J."/>
        </authorList>
    </citation>
    <scope>NUCLEOTIDE SEQUENCE [LARGE SCALE GENOMIC DNA]</scope>
    <source>
        <strain evidence="12">SS15</strain>
    </source>
</reference>
<feature type="compositionally biased region" description="Basic and acidic residues" evidence="9">
    <location>
        <begin position="728"/>
        <end position="744"/>
    </location>
</feature>
<evidence type="ECO:0000256" key="1">
    <source>
        <dbReference type="ARBA" id="ARBA00004651"/>
    </source>
</evidence>
<sequence>ICAGASDSAITPVAIAQDGISVHEKTMIQREQYAKALLPLMEAAHLEEWPADSPITTFNVLPGTGSTVLGTGHKISPIMSLKHCLTTDSLLKCKALPCSFSSIYRRPEKPAARAAGPFHLPLLTHKGDPQHFFSTLGAQLTSVGSGELAQNKLSDAQALLTRFHTAAPAAGAALARLGWRSPQKLSLPWGRAAELPAERARAPGNRSGVQAVLSKALPGAGGNCLCAQGPSSQRIYSRRSAFPAAKHPSLLLPQAAVLTASIPSHPQTGSRRKMVPIFHKTGGKPFTAQSTLGQHLEETQPHYMKITRANPTADARLPPRQQGYVMSHVQTSSLSQAVSGAGVKLPFTISQKRMELGEIVVTEHPSEREMYKKEMPRAQDLLWRSGNWIHHGFGYLTGEMEEYGEWMKNKPLIIQLVDWILRGTSQVMFVNNPLSGLIILVGLFIQSPWWMLTGCTGTTVSTLTALALSQDRSSIAAGLHGYNGMLVGLLMAVYSDKGDYYCPVLSSALGSIFSKWDLPVFTLPFNIAVTLYLAATGHYNPFFPTTLIKPIAAVPNITWSDINVPLLLQSIPVGIGQVYGCGNPWTGGIFLVALLISSPLIFLHAAIGSTVGMFAALSIASPFDSIYLGLHNYNCALACIAIGGMFYALTWQTHLLSLACALFCAYSGAALANALSVLGLPVCTWPFCLSALFFLLITSENPAIYRMPLCKVTHPEANRIYYLRMKRRASESRKEEQKRKEQKPSDSPNLSSGAATLTDARHTQLCSLGIQNTNMENCVDVKVDTKGERMPMKQNPLSTGGKSFCRAVGYLTGDMKDFGTWLKDKPLPIQLLDWVLRGISQVMFVNNPLSGLVILTGLLLHNPWWTLTGCVGTLVSTLTALILGQDRSAIAAGLYGYNGVLVGLLMAVFSADGDYNWWLLLPVALVSMTCPIFTSALSTVFSKWDLPVLTLPFNLALTLYLAASGPHNLFFPTTVINPATATPNITWADAEITMLLQSIPVGVGQVYGCDNPWTGGIFLIGLFISSPLICVHAVIGSAVGMLAGLSLATPFNQIYLGLWGYNSSLSCAAIGGMFLALTWQSHLLAMACALFTAYLGAAVAHMLSVFGVPSGTWPFCLSALTFLLMTTNSSGICKLPLSKVTYPEANRAYYLMMKKHERSCCEP</sequence>
<keyword evidence="3" id="KW-1003">Cell membrane</keyword>
<accession>A0A835NII2</accession>
<evidence type="ECO:0000256" key="2">
    <source>
        <dbReference type="ARBA" id="ARBA00005914"/>
    </source>
</evidence>
<feature type="compositionally biased region" description="Polar residues" evidence="9">
    <location>
        <begin position="745"/>
        <end position="754"/>
    </location>
</feature>
<feature type="non-terminal residue" evidence="11">
    <location>
        <position position="1"/>
    </location>
</feature>
<dbReference type="InterPro" id="IPR004937">
    <property type="entry name" value="Urea_transporter"/>
</dbReference>
<evidence type="ECO:0000256" key="6">
    <source>
        <dbReference type="ARBA" id="ARBA00023136"/>
    </source>
</evidence>
<proteinExistence type="inferred from homology"/>
<evidence type="ECO:0000313" key="13">
    <source>
        <dbReference type="Proteomes" id="UP000618051"/>
    </source>
</evidence>
<evidence type="ECO:0000256" key="4">
    <source>
        <dbReference type="ARBA" id="ARBA00022692"/>
    </source>
</evidence>
<dbReference type="EMBL" id="JADDUC010000202">
    <property type="protein sequence ID" value="KAG0115794.1"/>
    <property type="molecule type" value="Genomic_DNA"/>
</dbReference>
<feature type="transmembrane region" description="Helical" evidence="10">
    <location>
        <begin position="890"/>
        <end position="911"/>
    </location>
</feature>
<feature type="transmembrane region" description="Helical" evidence="10">
    <location>
        <begin position="917"/>
        <end position="937"/>
    </location>
</feature>
<feature type="transmembrane region" description="Helical" evidence="10">
    <location>
        <begin position="1054"/>
        <end position="1077"/>
    </location>
</feature>
<dbReference type="GO" id="GO:0015204">
    <property type="term" value="F:urea transmembrane transporter activity"/>
    <property type="evidence" value="ECO:0007669"/>
    <property type="project" value="InterPro"/>
</dbReference>
<dbReference type="Gene3D" id="1.10.3430.10">
    <property type="entry name" value="Ammonium transporter AmtB like domains"/>
    <property type="match status" value="2"/>
</dbReference>
<comment type="catalytic activity">
    <reaction evidence="8">
        <text>urea(in) = urea(out)</text>
        <dbReference type="Rhea" id="RHEA:32799"/>
        <dbReference type="ChEBI" id="CHEBI:16199"/>
    </reaction>
</comment>
<feature type="transmembrane region" description="Helical" evidence="10">
    <location>
        <begin position="475"/>
        <end position="496"/>
    </location>
</feature>
<feature type="transmembrane region" description="Helical" evidence="10">
    <location>
        <begin position="516"/>
        <end position="535"/>
    </location>
</feature>
<keyword evidence="13" id="KW-1185">Reference proteome</keyword>
<dbReference type="Proteomes" id="UP000618051">
    <property type="component" value="Unassembled WGS sequence"/>
</dbReference>
<evidence type="ECO:0000313" key="11">
    <source>
        <dbReference type="EMBL" id="KAG0115794.1"/>
    </source>
</evidence>
<feature type="transmembrane region" description="Helical" evidence="10">
    <location>
        <begin position="944"/>
        <end position="963"/>
    </location>
</feature>
<protein>
    <submittedName>
        <fullName evidence="11">Urea transporter 2</fullName>
    </submittedName>
</protein>
<dbReference type="InterPro" id="IPR029020">
    <property type="entry name" value="Ammonium/urea_transptr"/>
</dbReference>
<reference evidence="12" key="3">
    <citation type="submission" date="2022-01" db="EMBL/GenBank/DDBJ databases">
        <authorList>
            <person name="Rubenstein D.R."/>
        </authorList>
    </citation>
    <scope>NUCLEOTIDE SEQUENCE</scope>
    <source>
        <strain evidence="12">SS15</strain>
        <tissue evidence="12">Liver</tissue>
    </source>
</reference>
<feature type="transmembrane region" description="Helical" evidence="10">
    <location>
        <begin position="1115"/>
        <end position="1137"/>
    </location>
</feature>